<feature type="domain" description="PhoU" evidence="8">
    <location>
        <begin position="121"/>
        <end position="206"/>
    </location>
</feature>
<name>A0A2H0XXZ2_UNCSA</name>
<comment type="similarity">
    <text evidence="2 7">Belongs to the PhoU family.</text>
</comment>
<dbReference type="GO" id="GO:0006817">
    <property type="term" value="P:phosphate ion transport"/>
    <property type="evidence" value="ECO:0007669"/>
    <property type="project" value="UniProtKB-KW"/>
</dbReference>
<comment type="subunit">
    <text evidence="3 7">Homodimer.</text>
</comment>
<dbReference type="Pfam" id="PF01895">
    <property type="entry name" value="PhoU"/>
    <property type="match status" value="2"/>
</dbReference>
<comment type="caution">
    <text evidence="9">The sequence shown here is derived from an EMBL/GenBank/DDBJ whole genome shotgun (WGS) entry which is preliminary data.</text>
</comment>
<gene>
    <name evidence="9" type="primary">phoU</name>
    <name evidence="9" type="ORF">COT42_04260</name>
</gene>
<evidence type="ECO:0000256" key="7">
    <source>
        <dbReference type="PIRNR" id="PIRNR003107"/>
    </source>
</evidence>
<reference evidence="9 10" key="1">
    <citation type="submission" date="2017-09" db="EMBL/GenBank/DDBJ databases">
        <title>Depth-based differentiation of microbial function through sediment-hosted aquifers and enrichment of novel symbionts in the deep terrestrial subsurface.</title>
        <authorList>
            <person name="Probst A.J."/>
            <person name="Ladd B."/>
            <person name="Jarett J.K."/>
            <person name="Geller-Mcgrath D.E."/>
            <person name="Sieber C.M."/>
            <person name="Emerson J.B."/>
            <person name="Anantharaman K."/>
            <person name="Thomas B.C."/>
            <person name="Malmstrom R."/>
            <person name="Stieglmeier M."/>
            <person name="Klingl A."/>
            <person name="Woyke T."/>
            <person name="Ryan C.M."/>
            <person name="Banfield J.F."/>
        </authorList>
    </citation>
    <scope>NUCLEOTIDE SEQUENCE [LARGE SCALE GENOMIC DNA]</scope>
    <source>
        <strain evidence="9">CG08_land_8_20_14_0_20_45_16</strain>
    </source>
</reference>
<keyword evidence="6 7" id="KW-0592">Phosphate transport</keyword>
<accession>A0A2H0XXZ2</accession>
<dbReference type="PANTHER" id="PTHR42930">
    <property type="entry name" value="PHOSPHATE-SPECIFIC TRANSPORT SYSTEM ACCESSORY PROTEIN PHOU"/>
    <property type="match status" value="1"/>
</dbReference>
<evidence type="ECO:0000256" key="5">
    <source>
        <dbReference type="ARBA" id="ARBA00022490"/>
    </source>
</evidence>
<dbReference type="NCBIfam" id="TIGR02135">
    <property type="entry name" value="phoU_full"/>
    <property type="match status" value="1"/>
</dbReference>
<dbReference type="EMBL" id="PEYM01000071">
    <property type="protein sequence ID" value="PIS29813.1"/>
    <property type="molecule type" value="Genomic_DNA"/>
</dbReference>
<dbReference type="PANTHER" id="PTHR42930:SF3">
    <property type="entry name" value="PHOSPHATE-SPECIFIC TRANSPORT SYSTEM ACCESSORY PROTEIN PHOU"/>
    <property type="match status" value="1"/>
</dbReference>
<dbReference type="InterPro" id="IPR038078">
    <property type="entry name" value="PhoU-like_sf"/>
</dbReference>
<evidence type="ECO:0000313" key="9">
    <source>
        <dbReference type="EMBL" id="PIS29813.1"/>
    </source>
</evidence>
<dbReference type="GO" id="GO:0045936">
    <property type="term" value="P:negative regulation of phosphate metabolic process"/>
    <property type="evidence" value="ECO:0007669"/>
    <property type="project" value="InterPro"/>
</dbReference>
<dbReference type="InterPro" id="IPR026022">
    <property type="entry name" value="PhoU_dom"/>
</dbReference>
<evidence type="ECO:0000256" key="6">
    <source>
        <dbReference type="ARBA" id="ARBA00022592"/>
    </source>
</evidence>
<sequence length="223" mass="25292">MEYQTAFYQELAEVKDLILKMGVLVQELINKSVDSLKNRDRDLAKQVIKKDLAVDRLELEIDEKCINLIALRQPKAFDLRFITTGMRLVTDLERIGDLAEDIAERAIEVSDQPLLKPLIDIPKMAKLAEEAVKLGLDAFINSDAEKTKEIWAIEKQVNKLRDLVHDELIEIMGKDSSTVAKGIPLLLVSRHLERISDHATNIAEDVVYMVEAKVVKHPATQEK</sequence>
<dbReference type="SUPFAM" id="SSF109755">
    <property type="entry name" value="PhoU-like"/>
    <property type="match status" value="1"/>
</dbReference>
<dbReference type="Gene3D" id="1.20.58.220">
    <property type="entry name" value="Phosphate transport system protein phou homolog 2, domain 2"/>
    <property type="match status" value="1"/>
</dbReference>
<dbReference type="InterPro" id="IPR028366">
    <property type="entry name" value="PhoU"/>
</dbReference>
<evidence type="ECO:0000313" key="10">
    <source>
        <dbReference type="Proteomes" id="UP000231343"/>
    </source>
</evidence>
<dbReference type="PIRSF" id="PIRSF003107">
    <property type="entry name" value="PhoU"/>
    <property type="match status" value="1"/>
</dbReference>
<keyword evidence="5 7" id="KW-0963">Cytoplasm</keyword>
<dbReference type="Proteomes" id="UP000231343">
    <property type="component" value="Unassembled WGS sequence"/>
</dbReference>
<comment type="subcellular location">
    <subcellularLocation>
        <location evidence="1 7">Cytoplasm</location>
    </subcellularLocation>
</comment>
<dbReference type="GO" id="GO:0030643">
    <property type="term" value="P:intracellular phosphate ion homeostasis"/>
    <property type="evidence" value="ECO:0007669"/>
    <property type="project" value="InterPro"/>
</dbReference>
<dbReference type="AlphaFoldDB" id="A0A2H0XXZ2"/>
<evidence type="ECO:0000256" key="4">
    <source>
        <dbReference type="ARBA" id="ARBA00022448"/>
    </source>
</evidence>
<evidence type="ECO:0000256" key="1">
    <source>
        <dbReference type="ARBA" id="ARBA00004496"/>
    </source>
</evidence>
<dbReference type="GO" id="GO:0005737">
    <property type="term" value="C:cytoplasm"/>
    <property type="evidence" value="ECO:0007669"/>
    <property type="project" value="UniProtKB-SubCell"/>
</dbReference>
<feature type="domain" description="PhoU" evidence="8">
    <location>
        <begin position="18"/>
        <end position="105"/>
    </location>
</feature>
<proteinExistence type="inferred from homology"/>
<organism evidence="9 10">
    <name type="scientific">Candidatus Saganbacteria bacterium CG08_land_8_20_14_0_20_45_16</name>
    <dbReference type="NCBI Taxonomy" id="2014293"/>
    <lineage>
        <taxon>Bacteria</taxon>
        <taxon>Bacillati</taxon>
        <taxon>Saganbacteria</taxon>
    </lineage>
</organism>
<dbReference type="FunFam" id="1.20.58.220:FF:000004">
    <property type="entry name" value="Phosphate-specific transport system accessory protein PhoU"/>
    <property type="match status" value="1"/>
</dbReference>
<keyword evidence="4 7" id="KW-0813">Transport</keyword>
<protein>
    <recommendedName>
        <fullName evidence="7">Phosphate-specific transport system accessory protein PhoU</fullName>
    </recommendedName>
</protein>
<evidence type="ECO:0000256" key="3">
    <source>
        <dbReference type="ARBA" id="ARBA00011738"/>
    </source>
</evidence>
<evidence type="ECO:0000256" key="2">
    <source>
        <dbReference type="ARBA" id="ARBA00008107"/>
    </source>
</evidence>
<comment type="function">
    <text evidence="7">Plays a role in the regulation of phosphate uptake.</text>
</comment>
<evidence type="ECO:0000259" key="8">
    <source>
        <dbReference type="Pfam" id="PF01895"/>
    </source>
</evidence>